<dbReference type="AlphaFoldDB" id="A0A6S7K8Z8"/>
<dbReference type="EMBL" id="CACRXK020024180">
    <property type="protein sequence ID" value="CAB4038410.1"/>
    <property type="molecule type" value="Genomic_DNA"/>
</dbReference>
<dbReference type="Proteomes" id="UP001152795">
    <property type="component" value="Unassembled WGS sequence"/>
</dbReference>
<feature type="transmembrane region" description="Helical" evidence="10">
    <location>
        <begin position="236"/>
        <end position="257"/>
    </location>
</feature>
<feature type="transmembrane region" description="Helical" evidence="10">
    <location>
        <begin position="162"/>
        <end position="180"/>
    </location>
</feature>
<name>A0A6S7K8Z8_PARCT</name>
<dbReference type="Gene3D" id="1.20.1560.10">
    <property type="entry name" value="ABC transporter type 1, transmembrane domain"/>
    <property type="match status" value="1"/>
</dbReference>
<protein>
    <submittedName>
        <fullName evidence="11">Multidrug resistance-associated 1-like</fullName>
    </submittedName>
</protein>
<keyword evidence="6" id="KW-0067">ATP-binding</keyword>
<evidence type="ECO:0000256" key="1">
    <source>
        <dbReference type="ARBA" id="ARBA00004127"/>
    </source>
</evidence>
<evidence type="ECO:0000256" key="9">
    <source>
        <dbReference type="SAM" id="MobiDB-lite"/>
    </source>
</evidence>
<evidence type="ECO:0000256" key="3">
    <source>
        <dbReference type="ARBA" id="ARBA00022692"/>
    </source>
</evidence>
<feature type="transmembrane region" description="Helical" evidence="10">
    <location>
        <begin position="6"/>
        <end position="27"/>
    </location>
</feature>
<feature type="non-terminal residue" evidence="11">
    <location>
        <position position="1"/>
    </location>
</feature>
<keyword evidence="7 10" id="KW-1133">Transmembrane helix</keyword>
<keyword evidence="2" id="KW-0813">Transport</keyword>
<evidence type="ECO:0000256" key="4">
    <source>
        <dbReference type="ARBA" id="ARBA00022737"/>
    </source>
</evidence>
<dbReference type="GO" id="GO:0012505">
    <property type="term" value="C:endomembrane system"/>
    <property type="evidence" value="ECO:0007669"/>
    <property type="project" value="UniProtKB-SubCell"/>
</dbReference>
<evidence type="ECO:0000256" key="10">
    <source>
        <dbReference type="SAM" id="Phobius"/>
    </source>
</evidence>
<accession>A0A6S7K8Z8</accession>
<evidence type="ECO:0000256" key="8">
    <source>
        <dbReference type="ARBA" id="ARBA00023136"/>
    </source>
</evidence>
<dbReference type="InterPro" id="IPR050173">
    <property type="entry name" value="ABC_transporter_C-like"/>
</dbReference>
<evidence type="ECO:0000256" key="5">
    <source>
        <dbReference type="ARBA" id="ARBA00022741"/>
    </source>
</evidence>
<dbReference type="InterPro" id="IPR036640">
    <property type="entry name" value="ABC1_TM_sf"/>
</dbReference>
<evidence type="ECO:0000313" key="12">
    <source>
        <dbReference type="Proteomes" id="UP001152795"/>
    </source>
</evidence>
<dbReference type="Pfam" id="PF00664">
    <property type="entry name" value="ABC_membrane"/>
    <property type="match status" value="1"/>
</dbReference>
<feature type="non-terminal residue" evidence="11">
    <location>
        <position position="290"/>
    </location>
</feature>
<dbReference type="GO" id="GO:0140359">
    <property type="term" value="F:ABC-type transporter activity"/>
    <property type="evidence" value="ECO:0007669"/>
    <property type="project" value="InterPro"/>
</dbReference>
<gene>
    <name evidence="11" type="ORF">PACLA_8A088993</name>
</gene>
<dbReference type="OrthoDB" id="6500128at2759"/>
<dbReference type="GO" id="GO:0005524">
    <property type="term" value="F:ATP binding"/>
    <property type="evidence" value="ECO:0007669"/>
    <property type="project" value="UniProtKB-KW"/>
</dbReference>
<comment type="subcellular location">
    <subcellularLocation>
        <location evidence="1">Endomembrane system</location>
        <topology evidence="1">Multi-pass membrane protein</topology>
    </subcellularLocation>
</comment>
<keyword evidence="5" id="KW-0547">Nucleotide-binding</keyword>
<feature type="region of interest" description="Disordered" evidence="9">
    <location>
        <begin position="70"/>
        <end position="90"/>
    </location>
</feature>
<evidence type="ECO:0000313" key="11">
    <source>
        <dbReference type="EMBL" id="CAB4038410.1"/>
    </source>
</evidence>
<feature type="transmembrane region" description="Helical" evidence="10">
    <location>
        <begin position="186"/>
        <end position="203"/>
    </location>
</feature>
<keyword evidence="12" id="KW-1185">Reference proteome</keyword>
<dbReference type="PROSITE" id="PS50929">
    <property type="entry name" value="ABC_TM1F"/>
    <property type="match status" value="1"/>
</dbReference>
<keyword evidence="8 10" id="KW-0472">Membrane</keyword>
<dbReference type="PANTHER" id="PTHR24223:SF443">
    <property type="entry name" value="MULTIDRUG-RESISTANCE LIKE PROTEIN 1, ISOFORM I"/>
    <property type="match status" value="1"/>
</dbReference>
<sequence>KESPEEKANIFSMLTFWWMTQLVWLGFRRPLISKDLWCLKGSLWSQNIGSKFDKYWKEEKERVLRKLERHQSGKMTSVANGRTSSATDERQNLNDEVKYSSDERKEYHPSLIKTLWKVFGRSLIPAFFLKLCCDTLTFVQPQLLGAIIEFIDDRDQRELWEGILYAGGMFVVALFQTLVLQQYFKIVMITGLSIRTAVLGIIYRKALVLSTVSRNQSTVGEMVNLMSVDAQRLMDILTYINMLWSAPYQISLAIFFLYRTMGISVLAGVAVMLVLFPINFFIGRRMRKFQ</sequence>
<evidence type="ECO:0000256" key="6">
    <source>
        <dbReference type="ARBA" id="ARBA00022840"/>
    </source>
</evidence>
<keyword evidence="4" id="KW-0677">Repeat</keyword>
<feature type="compositionally biased region" description="Polar residues" evidence="9">
    <location>
        <begin position="73"/>
        <end position="86"/>
    </location>
</feature>
<dbReference type="GO" id="GO:0016020">
    <property type="term" value="C:membrane"/>
    <property type="evidence" value="ECO:0007669"/>
    <property type="project" value="InterPro"/>
</dbReference>
<dbReference type="SUPFAM" id="SSF90123">
    <property type="entry name" value="ABC transporter transmembrane region"/>
    <property type="match status" value="1"/>
</dbReference>
<evidence type="ECO:0000256" key="7">
    <source>
        <dbReference type="ARBA" id="ARBA00022989"/>
    </source>
</evidence>
<dbReference type="InterPro" id="IPR011527">
    <property type="entry name" value="ABC1_TM_dom"/>
</dbReference>
<feature type="transmembrane region" description="Helical" evidence="10">
    <location>
        <begin position="263"/>
        <end position="282"/>
    </location>
</feature>
<proteinExistence type="predicted"/>
<evidence type="ECO:0000256" key="2">
    <source>
        <dbReference type="ARBA" id="ARBA00022448"/>
    </source>
</evidence>
<reference evidence="11" key="1">
    <citation type="submission" date="2020-04" db="EMBL/GenBank/DDBJ databases">
        <authorList>
            <person name="Alioto T."/>
            <person name="Alioto T."/>
            <person name="Gomez Garrido J."/>
        </authorList>
    </citation>
    <scope>NUCLEOTIDE SEQUENCE</scope>
    <source>
        <strain evidence="11">A484AB</strain>
    </source>
</reference>
<organism evidence="11 12">
    <name type="scientific">Paramuricea clavata</name>
    <name type="common">Red gorgonian</name>
    <name type="synonym">Violescent sea-whip</name>
    <dbReference type="NCBI Taxonomy" id="317549"/>
    <lineage>
        <taxon>Eukaryota</taxon>
        <taxon>Metazoa</taxon>
        <taxon>Cnidaria</taxon>
        <taxon>Anthozoa</taxon>
        <taxon>Octocorallia</taxon>
        <taxon>Malacalcyonacea</taxon>
        <taxon>Plexauridae</taxon>
        <taxon>Paramuricea</taxon>
    </lineage>
</organism>
<keyword evidence="3 10" id="KW-0812">Transmembrane</keyword>
<comment type="caution">
    <text evidence="11">The sequence shown here is derived from an EMBL/GenBank/DDBJ whole genome shotgun (WGS) entry which is preliminary data.</text>
</comment>
<dbReference type="PANTHER" id="PTHR24223">
    <property type="entry name" value="ATP-BINDING CASSETTE SUB-FAMILY C"/>
    <property type="match status" value="1"/>
</dbReference>